<accession>A0A2K1DVJ8</accession>
<reference evidence="2 3" key="1">
    <citation type="submission" date="2018-01" db="EMBL/GenBank/DDBJ databases">
        <title>The draft genome of Hanstruepera neustonica JCM19743.</title>
        <authorList>
            <person name="He R.-H."/>
            <person name="Du Z.-J."/>
        </authorList>
    </citation>
    <scope>NUCLEOTIDE SEQUENCE [LARGE SCALE GENOMIC DNA]</scope>
    <source>
        <strain evidence="2 3">JCM19743</strain>
    </source>
</reference>
<evidence type="ECO:0000256" key="1">
    <source>
        <dbReference type="SAM" id="Phobius"/>
    </source>
</evidence>
<protein>
    <submittedName>
        <fullName evidence="2">Alpha-ketoglutarate decarboxylase</fullName>
    </submittedName>
</protein>
<evidence type="ECO:0000313" key="3">
    <source>
        <dbReference type="Proteomes" id="UP000236641"/>
    </source>
</evidence>
<sequence length="180" mass="20454">MKKELVFGKLTILVLLFFLSFQPSILAQNEKSDFWNHVAIGGGIGLSFGSGFFSGTIAPSAIYRFNPQVAMGLGLNYTYNEDKDFYRSSIIGGSVIGFYNPIREVQLSAEFEQLNVNRNYYNTILNYDEDYWYPALFLGAGYSIITGKVSTAIGIRYDVLYDRDKSIYAEPWAPFIRVYF</sequence>
<keyword evidence="1" id="KW-1133">Transmembrane helix</keyword>
<organism evidence="2 3">
    <name type="scientific">Hanstruepera neustonica</name>
    <dbReference type="NCBI Taxonomy" id="1445657"/>
    <lineage>
        <taxon>Bacteria</taxon>
        <taxon>Pseudomonadati</taxon>
        <taxon>Bacteroidota</taxon>
        <taxon>Flavobacteriia</taxon>
        <taxon>Flavobacteriales</taxon>
        <taxon>Flavobacteriaceae</taxon>
        <taxon>Hanstruepera</taxon>
    </lineage>
</organism>
<keyword evidence="1" id="KW-0812">Transmembrane</keyword>
<feature type="transmembrane region" description="Helical" evidence="1">
    <location>
        <begin position="37"/>
        <end position="58"/>
    </location>
</feature>
<proteinExistence type="predicted"/>
<dbReference type="AlphaFoldDB" id="A0A2K1DVJ8"/>
<name>A0A2K1DVJ8_9FLAO</name>
<dbReference type="RefSeq" id="WP_103053106.1">
    <property type="nucleotide sequence ID" value="NZ_POWF01000012.1"/>
</dbReference>
<keyword evidence="3" id="KW-1185">Reference proteome</keyword>
<dbReference type="Proteomes" id="UP000236641">
    <property type="component" value="Unassembled WGS sequence"/>
</dbReference>
<evidence type="ECO:0000313" key="2">
    <source>
        <dbReference type="EMBL" id="PNQ72033.1"/>
    </source>
</evidence>
<keyword evidence="1" id="KW-0472">Membrane</keyword>
<dbReference type="EMBL" id="POWF01000012">
    <property type="protein sequence ID" value="PNQ72033.1"/>
    <property type="molecule type" value="Genomic_DNA"/>
</dbReference>
<comment type="caution">
    <text evidence="2">The sequence shown here is derived from an EMBL/GenBank/DDBJ whole genome shotgun (WGS) entry which is preliminary data.</text>
</comment>
<gene>
    <name evidence="2" type="ORF">C1T31_13795</name>
</gene>
<dbReference type="OrthoDB" id="1160493at2"/>